<evidence type="ECO:0008006" key="7">
    <source>
        <dbReference type="Google" id="ProtNLM"/>
    </source>
</evidence>
<feature type="compositionally biased region" description="Basic and acidic residues" evidence="1">
    <location>
        <begin position="140"/>
        <end position="153"/>
    </location>
</feature>
<proteinExistence type="predicted"/>
<reference evidence="4 5" key="3">
    <citation type="submission" date="2019-03" db="EMBL/GenBank/DDBJ databases">
        <title>Genomic Encyclopedia of Type Strains, Phase IV (KMG-IV): sequencing the most valuable type-strain genomes for metagenomic binning, comparative biology and taxonomic classification.</title>
        <authorList>
            <person name="Goeker M."/>
        </authorList>
    </citation>
    <scope>NUCLEOTIDE SEQUENCE [LARGE SCALE GENOMIC DNA]</scope>
    <source>
        <strain evidence="4 5">DSM 103236</strain>
    </source>
</reference>
<reference evidence="6" key="2">
    <citation type="journal article" date="2019" name="Int. J. Syst. Evol. Microbiol.">
        <title>The Global Catalogue of Microorganisms (GCM) 10K type strain sequencing project: providing services to taxonomists for standard genome sequencing and annotation.</title>
        <authorList>
            <consortium name="The Broad Institute Genomics Platform"/>
            <consortium name="The Broad Institute Genome Sequencing Center for Infectious Disease"/>
            <person name="Wu L."/>
            <person name="Ma J."/>
        </authorList>
    </citation>
    <scope>NUCLEOTIDE SEQUENCE [LARGE SCALE GENOMIC DNA]</scope>
    <source>
        <strain evidence="6">CGMCC 1.15644</strain>
    </source>
</reference>
<evidence type="ECO:0000256" key="1">
    <source>
        <dbReference type="SAM" id="MobiDB-lite"/>
    </source>
</evidence>
<organism evidence="4 5">
    <name type="scientific">Pedobacter psychrotolerans</name>
    <dbReference type="NCBI Taxonomy" id="1843235"/>
    <lineage>
        <taxon>Bacteria</taxon>
        <taxon>Pseudomonadati</taxon>
        <taxon>Bacteroidota</taxon>
        <taxon>Sphingobacteriia</taxon>
        <taxon>Sphingobacteriales</taxon>
        <taxon>Sphingobacteriaceae</taxon>
        <taxon>Pedobacter</taxon>
    </lineage>
</organism>
<feature type="region of interest" description="Disordered" evidence="1">
    <location>
        <begin position="134"/>
        <end position="167"/>
    </location>
</feature>
<name>A0A4V2RZB0_9SPHI</name>
<feature type="signal peptide" evidence="2">
    <location>
        <begin position="1"/>
        <end position="23"/>
    </location>
</feature>
<sequence length="167" mass="19367">MKKLLIISAIVGIVALTSNQSSAQVSLNVNIGSQPTWVPAGYQDVNYYYLPEVNSYYYVPQRQFVYLNGNRWTRSRSLPNRYRGYDLNNGRKVVVYGNQPYRSYHKHQVKYANRSNVYRSAYGGGNRVNYRPVRNNHRSFKVDKGRHGRHENPRFAPHGHGGKHGRH</sequence>
<feature type="chain" id="PRO_5020896676" description="YXWGXW repeat-containing protein" evidence="2">
    <location>
        <begin position="24"/>
        <end position="167"/>
    </location>
</feature>
<comment type="caution">
    <text evidence="4">The sequence shown here is derived from an EMBL/GenBank/DDBJ whole genome shotgun (WGS) entry which is preliminary data.</text>
</comment>
<dbReference type="AlphaFoldDB" id="A0A4V2RZB0"/>
<evidence type="ECO:0000313" key="6">
    <source>
        <dbReference type="Proteomes" id="UP000622648"/>
    </source>
</evidence>
<evidence type="ECO:0000313" key="4">
    <source>
        <dbReference type="EMBL" id="TCO25005.1"/>
    </source>
</evidence>
<evidence type="ECO:0000256" key="2">
    <source>
        <dbReference type="SAM" id="SignalP"/>
    </source>
</evidence>
<dbReference type="EMBL" id="SLWO01000004">
    <property type="protein sequence ID" value="TCO25005.1"/>
    <property type="molecule type" value="Genomic_DNA"/>
</dbReference>
<dbReference type="Proteomes" id="UP000622648">
    <property type="component" value="Unassembled WGS sequence"/>
</dbReference>
<evidence type="ECO:0000313" key="3">
    <source>
        <dbReference type="EMBL" id="GGE48836.1"/>
    </source>
</evidence>
<reference evidence="3" key="4">
    <citation type="submission" date="2024-05" db="EMBL/GenBank/DDBJ databases">
        <authorList>
            <person name="Sun Q."/>
            <person name="Zhou Y."/>
        </authorList>
    </citation>
    <scope>NUCLEOTIDE SEQUENCE</scope>
    <source>
        <strain evidence="3">CGMCC 1.15644</strain>
    </source>
</reference>
<dbReference type="Proteomes" id="UP000295684">
    <property type="component" value="Unassembled WGS sequence"/>
</dbReference>
<dbReference type="RefSeq" id="WP_132532373.1">
    <property type="nucleotide sequence ID" value="NZ_BMJO01000002.1"/>
</dbReference>
<accession>A0A4V2RZB0</accession>
<dbReference type="EMBL" id="BMJO01000002">
    <property type="protein sequence ID" value="GGE48836.1"/>
    <property type="molecule type" value="Genomic_DNA"/>
</dbReference>
<dbReference type="OrthoDB" id="799522at2"/>
<evidence type="ECO:0000313" key="5">
    <source>
        <dbReference type="Proteomes" id="UP000295684"/>
    </source>
</evidence>
<gene>
    <name evidence="4" type="ORF">EV200_10440</name>
    <name evidence="3" type="ORF">GCM10011413_13680</name>
</gene>
<keyword evidence="6" id="KW-1185">Reference proteome</keyword>
<reference evidence="3" key="1">
    <citation type="journal article" date="2014" name="Int. J. Syst. Evol. Microbiol.">
        <title>Complete genome of a new Firmicutes species belonging to the dominant human colonic microbiota ('Ruminococcus bicirculans') reveals two chromosomes and a selective capacity to utilize plant glucans.</title>
        <authorList>
            <consortium name="NISC Comparative Sequencing Program"/>
            <person name="Wegmann U."/>
            <person name="Louis P."/>
            <person name="Goesmann A."/>
            <person name="Henrissat B."/>
            <person name="Duncan S.H."/>
            <person name="Flint H.J."/>
        </authorList>
    </citation>
    <scope>NUCLEOTIDE SEQUENCE</scope>
    <source>
        <strain evidence="3">CGMCC 1.15644</strain>
    </source>
</reference>
<protein>
    <recommendedName>
        <fullName evidence="7">YXWGXW repeat-containing protein</fullName>
    </recommendedName>
</protein>
<keyword evidence="2" id="KW-0732">Signal</keyword>